<protein>
    <recommendedName>
        <fullName evidence="4">Tetratricopeptide repeat protein</fullName>
    </recommendedName>
</protein>
<evidence type="ECO:0000313" key="2">
    <source>
        <dbReference type="EMBL" id="GAA0733110.1"/>
    </source>
</evidence>
<evidence type="ECO:0000313" key="3">
    <source>
        <dbReference type="Proteomes" id="UP001501758"/>
    </source>
</evidence>
<reference evidence="3" key="1">
    <citation type="journal article" date="2019" name="Int. J. Syst. Evol. Microbiol.">
        <title>The Global Catalogue of Microorganisms (GCM) 10K type strain sequencing project: providing services to taxonomists for standard genome sequencing and annotation.</title>
        <authorList>
            <consortium name="The Broad Institute Genomics Platform"/>
            <consortium name="The Broad Institute Genome Sequencing Center for Infectious Disease"/>
            <person name="Wu L."/>
            <person name="Ma J."/>
        </authorList>
    </citation>
    <scope>NUCLEOTIDE SEQUENCE [LARGE SCALE GENOMIC DNA]</scope>
    <source>
        <strain evidence="3">JCM 15974</strain>
    </source>
</reference>
<proteinExistence type="predicted"/>
<accession>A0ABP3UJ38</accession>
<dbReference type="RefSeq" id="WP_343914693.1">
    <property type="nucleotide sequence ID" value="NZ_BAAAGE010000007.1"/>
</dbReference>
<evidence type="ECO:0000256" key="1">
    <source>
        <dbReference type="SAM" id="Phobius"/>
    </source>
</evidence>
<keyword evidence="3" id="KW-1185">Reference proteome</keyword>
<comment type="caution">
    <text evidence="2">The sequence shown here is derived from an EMBL/GenBank/DDBJ whole genome shotgun (WGS) entry which is preliminary data.</text>
</comment>
<dbReference type="Gene3D" id="1.25.40.10">
    <property type="entry name" value="Tetratricopeptide repeat domain"/>
    <property type="match status" value="1"/>
</dbReference>
<evidence type="ECO:0008006" key="4">
    <source>
        <dbReference type="Google" id="ProtNLM"/>
    </source>
</evidence>
<dbReference type="SUPFAM" id="SSF48452">
    <property type="entry name" value="TPR-like"/>
    <property type="match status" value="1"/>
</dbReference>
<dbReference type="InterPro" id="IPR011990">
    <property type="entry name" value="TPR-like_helical_dom_sf"/>
</dbReference>
<keyword evidence="1" id="KW-1133">Transmembrane helix</keyword>
<organism evidence="2 3">
    <name type="scientific">Aquimarina litoralis</name>
    <dbReference type="NCBI Taxonomy" id="584605"/>
    <lineage>
        <taxon>Bacteria</taxon>
        <taxon>Pseudomonadati</taxon>
        <taxon>Bacteroidota</taxon>
        <taxon>Flavobacteriia</taxon>
        <taxon>Flavobacteriales</taxon>
        <taxon>Flavobacteriaceae</taxon>
        <taxon>Aquimarina</taxon>
    </lineage>
</organism>
<dbReference type="EMBL" id="BAAAGE010000007">
    <property type="protein sequence ID" value="GAA0733110.1"/>
    <property type="molecule type" value="Genomic_DNA"/>
</dbReference>
<feature type="transmembrane region" description="Helical" evidence="1">
    <location>
        <begin position="101"/>
        <end position="121"/>
    </location>
</feature>
<dbReference type="Proteomes" id="UP001501758">
    <property type="component" value="Unassembled WGS sequence"/>
</dbReference>
<name>A0ABP3UJ38_9FLAO</name>
<gene>
    <name evidence="2" type="ORF">GCM10009430_46970</name>
</gene>
<keyword evidence="1" id="KW-0472">Membrane</keyword>
<sequence>MKDYPIEIDDYLSGNMSISEQQAFEERLRTDTELAQEFKLQKEMFTMYGNQKWIEGDMDILKTDQAKQLQSFFKSDKALEIKTTINEVISENRTNVNSKRFWFIGIAASIAVLLTVSLFVFKDKNYEELYASYIHLDEIPSLVTRGEDSHKLLEEAQLLFEAQKYEEATRSFSEYHQKETTINPLSYIYNGVAYIELGKFDSALEQFRHLEDSNTLQAKKAKWYRALVFLKQKNKTKIKEVLQIILSDTSNYKYKEAQELLDMID</sequence>
<keyword evidence="1" id="KW-0812">Transmembrane</keyword>